<dbReference type="EMBL" id="JACMSC010000017">
    <property type="protein sequence ID" value="KAG6479682.1"/>
    <property type="molecule type" value="Genomic_DNA"/>
</dbReference>
<proteinExistence type="predicted"/>
<dbReference type="AlphaFoldDB" id="A0A8J5KFU9"/>
<reference evidence="1 2" key="1">
    <citation type="submission" date="2020-08" db="EMBL/GenBank/DDBJ databases">
        <title>Plant Genome Project.</title>
        <authorList>
            <person name="Zhang R.-G."/>
        </authorList>
    </citation>
    <scope>NUCLEOTIDE SEQUENCE [LARGE SCALE GENOMIC DNA]</scope>
    <source>
        <tissue evidence="1">Rhizome</tissue>
    </source>
</reference>
<keyword evidence="2" id="KW-1185">Reference proteome</keyword>
<evidence type="ECO:0000313" key="1">
    <source>
        <dbReference type="EMBL" id="KAG6479682.1"/>
    </source>
</evidence>
<organism evidence="1 2">
    <name type="scientific">Zingiber officinale</name>
    <name type="common">Ginger</name>
    <name type="synonym">Amomum zingiber</name>
    <dbReference type="NCBI Taxonomy" id="94328"/>
    <lineage>
        <taxon>Eukaryota</taxon>
        <taxon>Viridiplantae</taxon>
        <taxon>Streptophyta</taxon>
        <taxon>Embryophyta</taxon>
        <taxon>Tracheophyta</taxon>
        <taxon>Spermatophyta</taxon>
        <taxon>Magnoliopsida</taxon>
        <taxon>Liliopsida</taxon>
        <taxon>Zingiberales</taxon>
        <taxon>Zingiberaceae</taxon>
        <taxon>Zingiber</taxon>
    </lineage>
</organism>
<comment type="caution">
    <text evidence="1">The sequence shown here is derived from an EMBL/GenBank/DDBJ whole genome shotgun (WGS) entry which is preliminary data.</text>
</comment>
<accession>A0A8J5KFU9</accession>
<gene>
    <name evidence="1" type="ORF">ZIOFF_063150</name>
</gene>
<name>A0A8J5KFU9_ZINOF</name>
<sequence>MVAVADKVVGADDQFIRYQPEASEVYHCQMEASEVYHSDVRKLVDLISNLNPAAEEFFHSNYTVFPSAAGNT</sequence>
<protein>
    <submittedName>
        <fullName evidence="1">Uncharacterized protein</fullName>
    </submittedName>
</protein>
<dbReference type="Proteomes" id="UP000734854">
    <property type="component" value="Unassembled WGS sequence"/>
</dbReference>
<evidence type="ECO:0000313" key="2">
    <source>
        <dbReference type="Proteomes" id="UP000734854"/>
    </source>
</evidence>